<dbReference type="InterPro" id="IPR013105">
    <property type="entry name" value="TPR_2"/>
</dbReference>
<sequence length="233" mass="25777">MNNRNPAGLAVIAAVLFLALSPVPISAQTAGAYPQSAAFFAQNSGAGVPGQELLKLHAAGKFEEVRTKALARIQDVKDDIDAYVGLSWSLVALRRYPEAETWARRGYALKADPRLAQAIGESSYYLGKNENALRMLQEYIASYPEGLRAGLSYYLCGELYIRLAKYMHADIAFSAALRYNPSNPVWWTRMGWARESAKRYLQALSAYEQALALNPNLADAVEGRRRIQARMQG</sequence>
<dbReference type="Pfam" id="PF13174">
    <property type="entry name" value="TPR_6"/>
    <property type="match status" value="1"/>
</dbReference>
<keyword evidence="1" id="KW-0677">Repeat</keyword>
<dbReference type="SMART" id="SM00028">
    <property type="entry name" value="TPR"/>
    <property type="match status" value="3"/>
</dbReference>
<dbReference type="EMBL" id="VSSQ01000010">
    <property type="protein sequence ID" value="MPL59635.1"/>
    <property type="molecule type" value="Genomic_DNA"/>
</dbReference>
<dbReference type="AlphaFoldDB" id="A0A644SYE2"/>
<comment type="caution">
    <text evidence="3">The sequence shown here is derived from an EMBL/GenBank/DDBJ whole genome shotgun (WGS) entry which is preliminary data.</text>
</comment>
<dbReference type="Gene3D" id="1.25.40.10">
    <property type="entry name" value="Tetratricopeptide repeat domain"/>
    <property type="match status" value="2"/>
</dbReference>
<evidence type="ECO:0008006" key="4">
    <source>
        <dbReference type="Google" id="ProtNLM"/>
    </source>
</evidence>
<dbReference type="InterPro" id="IPR019734">
    <property type="entry name" value="TPR_rpt"/>
</dbReference>
<gene>
    <name evidence="3" type="ORF">SDC9_05190</name>
</gene>
<evidence type="ECO:0000313" key="3">
    <source>
        <dbReference type="EMBL" id="MPL59635.1"/>
    </source>
</evidence>
<dbReference type="InterPro" id="IPR051685">
    <property type="entry name" value="Ycf3/AcsC/BcsC/TPR_MFPF"/>
</dbReference>
<protein>
    <recommendedName>
        <fullName evidence="4">Beta-barrel assembly-enhancing protease</fullName>
    </recommendedName>
</protein>
<name>A0A644SYE2_9ZZZZ</name>
<dbReference type="PANTHER" id="PTHR44943:SF8">
    <property type="entry name" value="TPR REPEAT-CONTAINING PROTEIN MJ0263"/>
    <property type="match status" value="1"/>
</dbReference>
<reference evidence="3" key="1">
    <citation type="submission" date="2019-08" db="EMBL/GenBank/DDBJ databases">
        <authorList>
            <person name="Kucharzyk K."/>
            <person name="Murdoch R.W."/>
            <person name="Higgins S."/>
            <person name="Loffler F."/>
        </authorList>
    </citation>
    <scope>NUCLEOTIDE SEQUENCE</scope>
</reference>
<evidence type="ECO:0000256" key="2">
    <source>
        <dbReference type="ARBA" id="ARBA00022803"/>
    </source>
</evidence>
<accession>A0A644SYE2</accession>
<dbReference type="Pfam" id="PF07719">
    <property type="entry name" value="TPR_2"/>
    <property type="match status" value="1"/>
</dbReference>
<evidence type="ECO:0000256" key="1">
    <source>
        <dbReference type="ARBA" id="ARBA00022737"/>
    </source>
</evidence>
<dbReference type="PANTHER" id="PTHR44943">
    <property type="entry name" value="CELLULOSE SYNTHASE OPERON PROTEIN C"/>
    <property type="match status" value="1"/>
</dbReference>
<dbReference type="PROSITE" id="PS50005">
    <property type="entry name" value="TPR"/>
    <property type="match status" value="2"/>
</dbReference>
<organism evidence="3">
    <name type="scientific">bioreactor metagenome</name>
    <dbReference type="NCBI Taxonomy" id="1076179"/>
    <lineage>
        <taxon>unclassified sequences</taxon>
        <taxon>metagenomes</taxon>
        <taxon>ecological metagenomes</taxon>
    </lineage>
</organism>
<proteinExistence type="predicted"/>
<dbReference type="SUPFAM" id="SSF48452">
    <property type="entry name" value="TPR-like"/>
    <property type="match status" value="1"/>
</dbReference>
<dbReference type="InterPro" id="IPR011990">
    <property type="entry name" value="TPR-like_helical_dom_sf"/>
</dbReference>
<keyword evidence="2" id="KW-0802">TPR repeat</keyword>